<reference evidence="4 5" key="1">
    <citation type="submission" date="2022-10" db="EMBL/GenBank/DDBJ databases">
        <title>Roseococcus glaciei nov., sp. nov., isolated from glacier.</title>
        <authorList>
            <person name="Liu Q."/>
            <person name="Xin Y.-H."/>
        </authorList>
    </citation>
    <scope>NUCLEOTIDE SEQUENCE [LARGE SCALE GENOMIC DNA]</scope>
    <source>
        <strain evidence="4 5">MDT2-1-1</strain>
    </source>
</reference>
<dbReference type="Gene3D" id="1.10.101.10">
    <property type="entry name" value="PGBD-like superfamily/PGBD"/>
    <property type="match status" value="2"/>
</dbReference>
<comment type="caution">
    <text evidence="4">The sequence shown here is derived from an EMBL/GenBank/DDBJ whole genome shotgun (WGS) entry which is preliminary data.</text>
</comment>
<dbReference type="SUPFAM" id="SSF47090">
    <property type="entry name" value="PGBD-like"/>
    <property type="match status" value="2"/>
</dbReference>
<evidence type="ECO:0000313" key="5">
    <source>
        <dbReference type="Proteomes" id="UP001526430"/>
    </source>
</evidence>
<dbReference type="RefSeq" id="WP_301592229.1">
    <property type="nucleotide sequence ID" value="NZ_JAPFQI010000025.1"/>
</dbReference>
<accession>A0ABT3P0X4</accession>
<feature type="compositionally biased region" description="Low complexity" evidence="1">
    <location>
        <begin position="109"/>
        <end position="121"/>
    </location>
</feature>
<dbReference type="Pfam" id="PF01471">
    <property type="entry name" value="PG_binding_1"/>
    <property type="match status" value="2"/>
</dbReference>
<dbReference type="InterPro" id="IPR036365">
    <property type="entry name" value="PGBD-like_sf"/>
</dbReference>
<evidence type="ECO:0000256" key="1">
    <source>
        <dbReference type="SAM" id="MobiDB-lite"/>
    </source>
</evidence>
<organism evidence="4 5">
    <name type="scientific">Sabulicella glaciei</name>
    <dbReference type="NCBI Taxonomy" id="2984948"/>
    <lineage>
        <taxon>Bacteria</taxon>
        <taxon>Pseudomonadati</taxon>
        <taxon>Pseudomonadota</taxon>
        <taxon>Alphaproteobacteria</taxon>
        <taxon>Acetobacterales</taxon>
        <taxon>Acetobacteraceae</taxon>
        <taxon>Sabulicella</taxon>
    </lineage>
</organism>
<sequence length="192" mass="19963">MKYSVAMIALLAMAPVGVGQVQAQTPAALTYTHSLSTIATAAVQEKLRQAGVYSGRADGIWGPESQSALERFQQMRSLQVTGQLNQATVATLGIPPSDLLAGGPVQTQAPSASPPAAASPEPLSPAVIRNVQQRLRVLGFYRGGVDGLWGAGTQAAIERFQQGRGLQATGQVNPATIQALGLDPNNPAARLR</sequence>
<feature type="domain" description="Peptidoglycan binding-like" evidence="3">
    <location>
        <begin position="41"/>
        <end position="92"/>
    </location>
</feature>
<keyword evidence="2" id="KW-0732">Signal</keyword>
<evidence type="ECO:0000259" key="3">
    <source>
        <dbReference type="Pfam" id="PF01471"/>
    </source>
</evidence>
<feature type="chain" id="PRO_5047490840" evidence="2">
    <location>
        <begin position="24"/>
        <end position="192"/>
    </location>
</feature>
<dbReference type="EMBL" id="JAPFQI010000025">
    <property type="protein sequence ID" value="MCW8088025.1"/>
    <property type="molecule type" value="Genomic_DNA"/>
</dbReference>
<protein>
    <submittedName>
        <fullName evidence="4">Peptidoglycan-binding protein</fullName>
    </submittedName>
</protein>
<evidence type="ECO:0000313" key="4">
    <source>
        <dbReference type="EMBL" id="MCW8088025.1"/>
    </source>
</evidence>
<dbReference type="Proteomes" id="UP001526430">
    <property type="component" value="Unassembled WGS sequence"/>
</dbReference>
<gene>
    <name evidence="4" type="ORF">OF850_20685</name>
</gene>
<feature type="signal peptide" evidence="2">
    <location>
        <begin position="1"/>
        <end position="23"/>
    </location>
</feature>
<dbReference type="InterPro" id="IPR002477">
    <property type="entry name" value="Peptidoglycan-bd-like"/>
</dbReference>
<name>A0ABT3P0X4_9PROT</name>
<dbReference type="InterPro" id="IPR036366">
    <property type="entry name" value="PGBDSf"/>
</dbReference>
<evidence type="ECO:0000256" key="2">
    <source>
        <dbReference type="SAM" id="SignalP"/>
    </source>
</evidence>
<proteinExistence type="predicted"/>
<feature type="domain" description="Peptidoglycan binding-like" evidence="3">
    <location>
        <begin position="128"/>
        <end position="180"/>
    </location>
</feature>
<keyword evidence="5" id="KW-1185">Reference proteome</keyword>
<feature type="region of interest" description="Disordered" evidence="1">
    <location>
        <begin position="100"/>
        <end position="121"/>
    </location>
</feature>